<evidence type="ECO:0000313" key="2">
    <source>
        <dbReference type="EMBL" id="ATQ45043.1"/>
    </source>
</evidence>
<sequence length="67" mass="7181">MDLPVTSAIVGAFLALTVFAGWRGSRPADLAKGVRMIPWRTVMVFAAAGTLLMTVHLVNLLGFHTGR</sequence>
<dbReference type="EMBL" id="CP024201">
    <property type="protein sequence ID" value="ATQ45043.1"/>
    <property type="molecule type" value="Genomic_DNA"/>
</dbReference>
<name>A0A2D2B456_9CAUL</name>
<dbReference type="AlphaFoldDB" id="A0A2D2B456"/>
<dbReference type="KEGG" id="cmb:CSW64_15075"/>
<accession>A0A2D2B456</accession>
<keyword evidence="1" id="KW-1133">Transmembrane helix</keyword>
<keyword evidence="1" id="KW-0472">Membrane</keyword>
<evidence type="ECO:0000256" key="1">
    <source>
        <dbReference type="SAM" id="Phobius"/>
    </source>
</evidence>
<dbReference type="Proteomes" id="UP000228945">
    <property type="component" value="Chromosome"/>
</dbReference>
<gene>
    <name evidence="2" type="ORF">CSW64_15075</name>
</gene>
<evidence type="ECO:0000313" key="3">
    <source>
        <dbReference type="Proteomes" id="UP000228945"/>
    </source>
</evidence>
<dbReference type="OrthoDB" id="7631220at2"/>
<feature type="transmembrane region" description="Helical" evidence="1">
    <location>
        <begin position="44"/>
        <end position="63"/>
    </location>
</feature>
<keyword evidence="3" id="KW-1185">Reference proteome</keyword>
<protein>
    <submittedName>
        <fullName evidence="2">Uncharacterized protein</fullName>
    </submittedName>
</protein>
<reference evidence="2 3" key="1">
    <citation type="submission" date="2017-10" db="EMBL/GenBank/DDBJ databases">
        <title>Genome sequence of Caulobacter mirabilis FWC38.</title>
        <authorList>
            <person name="Fiebig A."/>
            <person name="Crosson S."/>
        </authorList>
    </citation>
    <scope>NUCLEOTIDE SEQUENCE [LARGE SCALE GENOMIC DNA]</scope>
    <source>
        <strain evidence="2 3">FWC 38</strain>
    </source>
</reference>
<proteinExistence type="predicted"/>
<keyword evidence="1" id="KW-0812">Transmembrane</keyword>
<organism evidence="2 3">
    <name type="scientific">Caulobacter mirabilis</name>
    <dbReference type="NCBI Taxonomy" id="69666"/>
    <lineage>
        <taxon>Bacteria</taxon>
        <taxon>Pseudomonadati</taxon>
        <taxon>Pseudomonadota</taxon>
        <taxon>Alphaproteobacteria</taxon>
        <taxon>Caulobacterales</taxon>
        <taxon>Caulobacteraceae</taxon>
        <taxon>Caulobacter</taxon>
    </lineage>
</organism>